<gene>
    <name evidence="1" type="ORF">PHATRDRAFT_50181</name>
</gene>
<name>B7GD79_PHATC</name>
<dbReference type="InParanoid" id="B7GD79"/>
<reference evidence="1 2" key="1">
    <citation type="journal article" date="2008" name="Nature">
        <title>The Phaeodactylum genome reveals the evolutionary history of diatom genomes.</title>
        <authorList>
            <person name="Bowler C."/>
            <person name="Allen A.E."/>
            <person name="Badger J.H."/>
            <person name="Grimwood J."/>
            <person name="Jabbari K."/>
            <person name="Kuo A."/>
            <person name="Maheswari U."/>
            <person name="Martens C."/>
            <person name="Maumus F."/>
            <person name="Otillar R.P."/>
            <person name="Rayko E."/>
            <person name="Salamov A."/>
            <person name="Vandepoele K."/>
            <person name="Beszteri B."/>
            <person name="Gruber A."/>
            <person name="Heijde M."/>
            <person name="Katinka M."/>
            <person name="Mock T."/>
            <person name="Valentin K."/>
            <person name="Verret F."/>
            <person name="Berges J.A."/>
            <person name="Brownlee C."/>
            <person name="Cadoret J.P."/>
            <person name="Chiovitti A."/>
            <person name="Choi C.J."/>
            <person name="Coesel S."/>
            <person name="De Martino A."/>
            <person name="Detter J.C."/>
            <person name="Durkin C."/>
            <person name="Falciatore A."/>
            <person name="Fournet J."/>
            <person name="Haruta M."/>
            <person name="Huysman M.J."/>
            <person name="Jenkins B.D."/>
            <person name="Jiroutova K."/>
            <person name="Jorgensen R.E."/>
            <person name="Joubert Y."/>
            <person name="Kaplan A."/>
            <person name="Kroger N."/>
            <person name="Kroth P.G."/>
            <person name="La Roche J."/>
            <person name="Lindquist E."/>
            <person name="Lommer M."/>
            <person name="Martin-Jezequel V."/>
            <person name="Lopez P.J."/>
            <person name="Lucas S."/>
            <person name="Mangogna M."/>
            <person name="McGinnis K."/>
            <person name="Medlin L.K."/>
            <person name="Montsant A."/>
            <person name="Oudot-Le Secq M.P."/>
            <person name="Napoli C."/>
            <person name="Obornik M."/>
            <person name="Parker M.S."/>
            <person name="Petit J.L."/>
            <person name="Porcel B.M."/>
            <person name="Poulsen N."/>
            <person name="Robison M."/>
            <person name="Rychlewski L."/>
            <person name="Rynearson T.A."/>
            <person name="Schmutz J."/>
            <person name="Shapiro H."/>
            <person name="Siaut M."/>
            <person name="Stanley M."/>
            <person name="Sussman M.R."/>
            <person name="Taylor A.R."/>
            <person name="Vardi A."/>
            <person name="von Dassow P."/>
            <person name="Vyverman W."/>
            <person name="Willis A."/>
            <person name="Wyrwicz L.S."/>
            <person name="Rokhsar D.S."/>
            <person name="Weissenbach J."/>
            <person name="Armbrust E.V."/>
            <person name="Green B.R."/>
            <person name="Van de Peer Y."/>
            <person name="Grigoriev I.V."/>
        </authorList>
    </citation>
    <scope>NUCLEOTIDE SEQUENCE [LARGE SCALE GENOMIC DNA]</scope>
    <source>
        <strain evidence="1 2">CCAP 1055/1</strain>
    </source>
</reference>
<dbReference type="Gene3D" id="3.40.50.300">
    <property type="entry name" value="P-loop containing nucleotide triphosphate hydrolases"/>
    <property type="match status" value="1"/>
</dbReference>
<dbReference type="GeneID" id="7198869"/>
<proteinExistence type="predicted"/>
<evidence type="ECO:0000313" key="2">
    <source>
        <dbReference type="Proteomes" id="UP000000759"/>
    </source>
</evidence>
<dbReference type="PaxDb" id="2850-Phatr50181"/>
<dbReference type="AlphaFoldDB" id="B7GD79"/>
<dbReference type="HOGENOM" id="CLU_889854_0_0_1"/>
<evidence type="ECO:0000313" key="1">
    <source>
        <dbReference type="EMBL" id="EEC43529.1"/>
    </source>
</evidence>
<dbReference type="EMBL" id="CM000629">
    <property type="protein sequence ID" value="EEC43529.1"/>
    <property type="molecule type" value="Genomic_DNA"/>
</dbReference>
<dbReference type="OrthoDB" id="45211at2759"/>
<protein>
    <submittedName>
        <fullName evidence="1">Uncharacterized protein</fullName>
    </submittedName>
</protein>
<reference evidence="2" key="2">
    <citation type="submission" date="2008-08" db="EMBL/GenBank/DDBJ databases">
        <authorList>
            <consortium name="Diatom Consortium"/>
            <person name="Grigoriev I."/>
            <person name="Grimwood J."/>
            <person name="Kuo A."/>
            <person name="Otillar R.P."/>
            <person name="Salamov A."/>
            <person name="Detter J.C."/>
            <person name="Lindquist E."/>
            <person name="Shapiro H."/>
            <person name="Lucas S."/>
            <person name="Glavina del Rio T."/>
            <person name="Pitluck S."/>
            <person name="Rokhsar D."/>
            <person name="Bowler C."/>
        </authorList>
    </citation>
    <scope>GENOME REANNOTATION</scope>
    <source>
        <strain evidence="2">CCAP 1055/1</strain>
    </source>
</reference>
<dbReference type="KEGG" id="pti:PHATRDRAFT_50181"/>
<dbReference type="InterPro" id="IPR027417">
    <property type="entry name" value="P-loop_NTPase"/>
</dbReference>
<dbReference type="Proteomes" id="UP000000759">
    <property type="component" value="Chromosome 27"/>
</dbReference>
<keyword evidence="2" id="KW-1185">Reference proteome</keyword>
<dbReference type="RefSeq" id="XP_002185082.1">
    <property type="nucleotide sequence ID" value="XM_002185046.1"/>
</dbReference>
<accession>B7GD79</accession>
<organism evidence="1 2">
    <name type="scientific">Phaeodactylum tricornutum (strain CCAP 1055/1)</name>
    <dbReference type="NCBI Taxonomy" id="556484"/>
    <lineage>
        <taxon>Eukaryota</taxon>
        <taxon>Sar</taxon>
        <taxon>Stramenopiles</taxon>
        <taxon>Ochrophyta</taxon>
        <taxon>Bacillariophyta</taxon>
        <taxon>Bacillariophyceae</taxon>
        <taxon>Bacillariophycidae</taxon>
        <taxon>Naviculales</taxon>
        <taxon>Phaeodactylaceae</taxon>
        <taxon>Phaeodactylum</taxon>
    </lineage>
</organism>
<sequence>MEDTVHNKTAQDKKLLEKALPDFAAGGIVVFVHIPKTGGITIRNFFERLVEKDHSRFRKIVVSNYREWESWRWRMNKFSRGGARGKVIFFELHGGGDSLNYFSDARSEIHRWRENALSQNVPFFAFVILRQGVSFAMSYFHFFHNYQSYRGRAHENRYGYHNATEQNLRMKTMFNGQCLFLCRGEQSYIKGEESLRANLTEAECNAAYNSLKRDVDWIGRTDVISTETIKLLQRLTNTTDELSVSANTNPQKALHFENLTKATQQFIIQRNSWDHELYKRAQREFPISMWKSEF</sequence>